<evidence type="ECO:0000256" key="1">
    <source>
        <dbReference type="SAM" id="MobiDB-lite"/>
    </source>
</evidence>
<evidence type="ECO:0000313" key="3">
    <source>
        <dbReference type="Proteomes" id="UP000297280"/>
    </source>
</evidence>
<name>A0A4Z1KCM3_9HELO</name>
<dbReference type="EMBL" id="PQXO01001228">
    <property type="protein sequence ID" value="TGO81272.1"/>
    <property type="molecule type" value="Genomic_DNA"/>
</dbReference>
<proteinExistence type="predicted"/>
<dbReference type="Proteomes" id="UP000297280">
    <property type="component" value="Unassembled WGS sequence"/>
</dbReference>
<keyword evidence="3" id="KW-1185">Reference proteome</keyword>
<dbReference type="AlphaFoldDB" id="A0A4Z1KCM3"/>
<sequence>MAMWRGSNGKGAGRAVVELAMIVGIDIAAGDGALICDTNNGKNRRENEMRDSKRSVAGAEAR</sequence>
<reference evidence="2 3" key="1">
    <citation type="submission" date="2017-12" db="EMBL/GenBank/DDBJ databases">
        <title>Comparative genomics of Botrytis spp.</title>
        <authorList>
            <person name="Valero-Jimenez C.A."/>
            <person name="Tapia P."/>
            <person name="Veloso J."/>
            <person name="Silva-Moreno E."/>
            <person name="Staats M."/>
            <person name="Valdes J.H."/>
            <person name="Van Kan J.A.L."/>
        </authorList>
    </citation>
    <scope>NUCLEOTIDE SEQUENCE [LARGE SCALE GENOMIC DNA]</scope>
    <source>
        <strain evidence="2 3">MUCL3349</strain>
    </source>
</reference>
<protein>
    <submittedName>
        <fullName evidence="2">Uncharacterized protein</fullName>
    </submittedName>
</protein>
<feature type="region of interest" description="Disordered" evidence="1">
    <location>
        <begin position="39"/>
        <end position="62"/>
    </location>
</feature>
<feature type="compositionally biased region" description="Basic and acidic residues" evidence="1">
    <location>
        <begin position="43"/>
        <end position="54"/>
    </location>
</feature>
<gene>
    <name evidence="2" type="ORF">BPOR_1235g00010</name>
</gene>
<evidence type="ECO:0000313" key="2">
    <source>
        <dbReference type="EMBL" id="TGO81272.1"/>
    </source>
</evidence>
<comment type="caution">
    <text evidence="2">The sequence shown here is derived from an EMBL/GenBank/DDBJ whole genome shotgun (WGS) entry which is preliminary data.</text>
</comment>
<organism evidence="2 3">
    <name type="scientific">Botrytis porri</name>
    <dbReference type="NCBI Taxonomy" id="87229"/>
    <lineage>
        <taxon>Eukaryota</taxon>
        <taxon>Fungi</taxon>
        <taxon>Dikarya</taxon>
        <taxon>Ascomycota</taxon>
        <taxon>Pezizomycotina</taxon>
        <taxon>Leotiomycetes</taxon>
        <taxon>Helotiales</taxon>
        <taxon>Sclerotiniaceae</taxon>
        <taxon>Botrytis</taxon>
    </lineage>
</organism>
<accession>A0A4Z1KCM3</accession>